<feature type="binding site" evidence="12">
    <location>
        <position position="194"/>
    </location>
    <ligand>
        <name>pyridoxal 5'-phosphate</name>
        <dbReference type="ChEBI" id="CHEBI:597326"/>
    </ligand>
</feature>
<comment type="subcellular location">
    <subcellularLocation>
        <location evidence="12">Cytoplasm</location>
    </subcellularLocation>
</comment>
<evidence type="ECO:0000313" key="15">
    <source>
        <dbReference type="Proteomes" id="UP000199634"/>
    </source>
</evidence>
<dbReference type="Gene3D" id="3.40.640.10">
    <property type="entry name" value="Type I PLP-dependent aspartate aminotransferase-like (Major domain)"/>
    <property type="match status" value="1"/>
</dbReference>
<comment type="catalytic activity">
    <reaction evidence="10 12">
        <text>4-(phosphooxy)-L-threonine + 2-oxoglutarate = (R)-3-hydroxy-2-oxo-4-phosphooxybutanoate + L-glutamate</text>
        <dbReference type="Rhea" id="RHEA:16573"/>
        <dbReference type="ChEBI" id="CHEBI:16810"/>
        <dbReference type="ChEBI" id="CHEBI:29985"/>
        <dbReference type="ChEBI" id="CHEBI:58452"/>
        <dbReference type="ChEBI" id="CHEBI:58538"/>
        <dbReference type="EC" id="2.6.1.52"/>
    </reaction>
</comment>
<dbReference type="UniPathway" id="UPA00244">
    <property type="reaction ID" value="UER00311"/>
</dbReference>
<dbReference type="InterPro" id="IPR015421">
    <property type="entry name" value="PyrdxlP-dep_Trfase_major"/>
</dbReference>
<dbReference type="GO" id="GO:0004648">
    <property type="term" value="F:O-phospho-L-serine:2-oxoglutarate aminotransferase activity"/>
    <property type="evidence" value="ECO:0007669"/>
    <property type="project" value="UniProtKB-UniRule"/>
</dbReference>
<dbReference type="EC" id="2.6.1.52" evidence="12"/>
<evidence type="ECO:0000256" key="5">
    <source>
        <dbReference type="ARBA" id="ARBA00022605"/>
    </source>
</evidence>
<dbReference type="InterPro" id="IPR015424">
    <property type="entry name" value="PyrdxlP-dep_Trfase"/>
</dbReference>
<dbReference type="UniPathway" id="UPA00135">
    <property type="reaction ID" value="UER00197"/>
</dbReference>
<feature type="binding site" evidence="12">
    <location>
        <position position="10"/>
    </location>
    <ligand>
        <name>L-glutamate</name>
        <dbReference type="ChEBI" id="CHEBI:29985"/>
    </ligand>
</feature>
<dbReference type="GO" id="GO:0005737">
    <property type="term" value="C:cytoplasm"/>
    <property type="evidence" value="ECO:0007669"/>
    <property type="project" value="UniProtKB-SubCell"/>
</dbReference>
<comment type="subunit">
    <text evidence="12">Homodimer.</text>
</comment>
<comment type="cofactor">
    <cofactor evidence="12">
        <name>pyridoxal 5'-phosphate</name>
        <dbReference type="ChEBI" id="CHEBI:597326"/>
    </cofactor>
    <text evidence="12">Binds 1 pyridoxal phosphate per subunit.</text>
</comment>
<evidence type="ECO:0000256" key="10">
    <source>
        <dbReference type="ARBA" id="ARBA00047630"/>
    </source>
</evidence>
<comment type="pathway">
    <text evidence="2 12">Amino-acid biosynthesis; L-serine biosynthesis; L-serine from 3-phospho-D-glycerate: step 2/3.</text>
</comment>
<feature type="modified residue" description="N6-(pyridoxal phosphate)lysine" evidence="12">
    <location>
        <position position="195"/>
    </location>
</feature>
<keyword evidence="6 12" id="KW-0808">Transferase</keyword>
<protein>
    <recommendedName>
        <fullName evidence="12">Phosphoserine aminotransferase</fullName>
        <ecNumber evidence="12">2.6.1.52</ecNumber>
    </recommendedName>
    <alternativeName>
        <fullName evidence="12">Phosphohydroxythreonine aminotransferase</fullName>
        <shortName evidence="12">PSAT</shortName>
    </alternativeName>
</protein>
<evidence type="ECO:0000259" key="13">
    <source>
        <dbReference type="Pfam" id="PF00266"/>
    </source>
</evidence>
<evidence type="ECO:0000313" key="14">
    <source>
        <dbReference type="EMBL" id="SEH56729.1"/>
    </source>
</evidence>
<evidence type="ECO:0000256" key="8">
    <source>
        <dbReference type="ARBA" id="ARBA00023096"/>
    </source>
</evidence>
<keyword evidence="5 12" id="KW-0028">Amino-acid biosynthesis</keyword>
<feature type="binding site" evidence="12">
    <location>
        <position position="171"/>
    </location>
    <ligand>
        <name>pyridoxal 5'-phosphate</name>
        <dbReference type="ChEBI" id="CHEBI:597326"/>
    </ligand>
</feature>
<dbReference type="FunFam" id="3.40.640.10:FF:000010">
    <property type="entry name" value="Phosphoserine aminotransferase"/>
    <property type="match status" value="1"/>
</dbReference>
<evidence type="ECO:0000256" key="3">
    <source>
        <dbReference type="ARBA" id="ARBA00006904"/>
    </source>
</evidence>
<dbReference type="GO" id="GO:0008615">
    <property type="term" value="P:pyridoxine biosynthetic process"/>
    <property type="evidence" value="ECO:0007669"/>
    <property type="project" value="UniProtKB-UniRule"/>
</dbReference>
<feature type="binding site" evidence="12">
    <location>
        <begin position="236"/>
        <end position="237"/>
    </location>
    <ligand>
        <name>pyridoxal 5'-phosphate</name>
        <dbReference type="ChEBI" id="CHEBI:597326"/>
    </ligand>
</feature>
<dbReference type="EMBL" id="FNXE01000002">
    <property type="protein sequence ID" value="SEH56729.1"/>
    <property type="molecule type" value="Genomic_DNA"/>
</dbReference>
<dbReference type="FunFam" id="3.90.1150.10:FF:000006">
    <property type="entry name" value="Phosphoserine aminotransferase"/>
    <property type="match status" value="1"/>
</dbReference>
<evidence type="ECO:0000256" key="1">
    <source>
        <dbReference type="ARBA" id="ARBA00004915"/>
    </source>
</evidence>
<dbReference type="Pfam" id="PF00266">
    <property type="entry name" value="Aminotran_5"/>
    <property type="match status" value="1"/>
</dbReference>
<dbReference type="RefSeq" id="WP_091095487.1">
    <property type="nucleotide sequence ID" value="NZ_FNXE01000002.1"/>
</dbReference>
<dbReference type="InterPro" id="IPR022278">
    <property type="entry name" value="Pser_aminoTfrase"/>
</dbReference>
<evidence type="ECO:0000256" key="7">
    <source>
        <dbReference type="ARBA" id="ARBA00022898"/>
    </source>
</evidence>
<dbReference type="InterPro" id="IPR000192">
    <property type="entry name" value="Aminotrans_V_dom"/>
</dbReference>
<reference evidence="14 15" key="1">
    <citation type="submission" date="2016-10" db="EMBL/GenBank/DDBJ databases">
        <authorList>
            <person name="de Groot N.N."/>
        </authorList>
    </citation>
    <scope>NUCLEOTIDE SEQUENCE [LARGE SCALE GENOMIC DNA]</scope>
    <source>
        <strain evidence="14 15">CGMCC 1.10825</strain>
    </source>
</reference>
<keyword evidence="12" id="KW-0963">Cytoplasm</keyword>
<feature type="binding site" evidence="12">
    <location>
        <position position="104"/>
    </location>
    <ligand>
        <name>pyridoxal 5'-phosphate</name>
        <dbReference type="ChEBI" id="CHEBI:597326"/>
    </ligand>
</feature>
<evidence type="ECO:0000256" key="2">
    <source>
        <dbReference type="ARBA" id="ARBA00005099"/>
    </source>
</evidence>
<dbReference type="PIRSF" id="PIRSF000525">
    <property type="entry name" value="SerC"/>
    <property type="match status" value="1"/>
</dbReference>
<dbReference type="NCBIfam" id="NF003764">
    <property type="entry name" value="PRK05355.1"/>
    <property type="match status" value="1"/>
</dbReference>
<keyword evidence="9 12" id="KW-0718">Serine biosynthesis</keyword>
<evidence type="ECO:0000256" key="11">
    <source>
        <dbReference type="ARBA" id="ARBA00049007"/>
    </source>
</evidence>
<comment type="similarity">
    <text evidence="3 12">Belongs to the class-V pyridoxal-phosphate-dependent aminotransferase family. SerC subfamily.</text>
</comment>
<comment type="function">
    <text evidence="12">Catalyzes the reversible conversion of 3-phosphohydroxypyruvate to phosphoserine and of 3-hydroxy-2-oxo-4-phosphonooxybutanoate to phosphohydroxythreonine.</text>
</comment>
<dbReference type="OrthoDB" id="9809412at2"/>
<dbReference type="GO" id="GO:0030170">
    <property type="term" value="F:pyridoxal phosphate binding"/>
    <property type="evidence" value="ECO:0007669"/>
    <property type="project" value="UniProtKB-UniRule"/>
</dbReference>
<keyword evidence="15" id="KW-1185">Reference proteome</keyword>
<dbReference type="HAMAP" id="MF_00160">
    <property type="entry name" value="SerC_aminotrans_5"/>
    <property type="match status" value="1"/>
</dbReference>
<evidence type="ECO:0000256" key="4">
    <source>
        <dbReference type="ARBA" id="ARBA00022576"/>
    </source>
</evidence>
<dbReference type="SUPFAM" id="SSF53383">
    <property type="entry name" value="PLP-dependent transferases"/>
    <property type="match status" value="1"/>
</dbReference>
<evidence type="ECO:0000256" key="9">
    <source>
        <dbReference type="ARBA" id="ARBA00023299"/>
    </source>
</evidence>
<gene>
    <name evidence="12" type="primary">serC</name>
    <name evidence="14" type="ORF">SAMN02927937_00238</name>
</gene>
<feature type="domain" description="Aminotransferase class V" evidence="13">
    <location>
        <begin position="7"/>
        <end position="347"/>
    </location>
</feature>
<keyword evidence="7 12" id="KW-0663">Pyridoxal phosphate</keyword>
<proteinExistence type="inferred from homology"/>
<keyword evidence="8 12" id="KW-0664">Pyridoxine biosynthesis</keyword>
<dbReference type="Proteomes" id="UP000199634">
    <property type="component" value="Unassembled WGS sequence"/>
</dbReference>
<comment type="pathway">
    <text evidence="1 12">Cofactor biosynthesis; pyridoxine 5'-phosphate biosynthesis; pyridoxine 5'-phosphate from D-erythrose 4-phosphate: step 3/5.</text>
</comment>
<dbReference type="InterPro" id="IPR015422">
    <property type="entry name" value="PyrdxlP-dep_Trfase_small"/>
</dbReference>
<accession>A0A1H6JCF3</accession>
<dbReference type="STRING" id="1159016.SAMN02927937_00238"/>
<feature type="binding site" evidence="12">
    <location>
        <begin position="78"/>
        <end position="79"/>
    </location>
    <ligand>
        <name>pyridoxal 5'-phosphate</name>
        <dbReference type="ChEBI" id="CHEBI:597326"/>
    </ligand>
</feature>
<dbReference type="PANTHER" id="PTHR43247">
    <property type="entry name" value="PHOSPHOSERINE AMINOTRANSFERASE"/>
    <property type="match status" value="1"/>
</dbReference>
<evidence type="ECO:0000256" key="12">
    <source>
        <dbReference type="HAMAP-Rule" id="MF_00160"/>
    </source>
</evidence>
<evidence type="ECO:0000256" key="6">
    <source>
        <dbReference type="ARBA" id="ARBA00022679"/>
    </source>
</evidence>
<sequence length="359" mass="40328">METNRHNFSSGPSILPDEVLQKAAQAVLNFNDSGLSLIEISHRDPAFVDIINSARSQALELLNLQDKGYSALFLQGGASLEFVRVAYNLLSKNGTAGYINTGSWSNNALNEASYFGKIVEVASSKDKKYNYIPKNIEIPSNLDYLHITSNNTIYGTQFKEFPQTDIPLVCDMSSDIFSRVLDFTKFDLIYACAQKNAGTSGVNLVVVKNELLERIKKPIPNIMNYRKHIERESMYNTPSVFSVYVSYLTLNWLKDSGGVEAMERKNRAKAHLMYSEIDRNNLFFGNASVEDRSVMNATFFLKDEKLATQFNTLCLKEGIYGINGHRTAGGYRASIYNAMPITSVQLLVQVMQYFEAHFG</sequence>
<dbReference type="Gene3D" id="3.90.1150.10">
    <property type="entry name" value="Aspartate Aminotransferase, domain 1"/>
    <property type="match status" value="1"/>
</dbReference>
<keyword evidence="4 12" id="KW-0032">Aminotransferase</keyword>
<dbReference type="GO" id="GO:0006564">
    <property type="term" value="P:L-serine biosynthetic process"/>
    <property type="evidence" value="ECO:0007669"/>
    <property type="project" value="UniProtKB-UniRule"/>
</dbReference>
<organism evidence="14 15">
    <name type="scientific">Paenimyroides marinum</name>
    <dbReference type="NCBI Taxonomy" id="1159016"/>
    <lineage>
        <taxon>Bacteria</taxon>
        <taxon>Pseudomonadati</taxon>
        <taxon>Bacteroidota</taxon>
        <taxon>Flavobacteriia</taxon>
        <taxon>Flavobacteriales</taxon>
        <taxon>Flavobacteriaceae</taxon>
        <taxon>Paenimyroides</taxon>
    </lineage>
</organism>
<feature type="binding site" evidence="12">
    <location>
        <position position="43"/>
    </location>
    <ligand>
        <name>L-glutamate</name>
        <dbReference type="ChEBI" id="CHEBI:29985"/>
    </ligand>
</feature>
<dbReference type="PANTHER" id="PTHR43247:SF1">
    <property type="entry name" value="PHOSPHOSERINE AMINOTRANSFERASE"/>
    <property type="match status" value="1"/>
</dbReference>
<comment type="catalytic activity">
    <reaction evidence="11 12">
        <text>O-phospho-L-serine + 2-oxoglutarate = 3-phosphooxypyruvate + L-glutamate</text>
        <dbReference type="Rhea" id="RHEA:14329"/>
        <dbReference type="ChEBI" id="CHEBI:16810"/>
        <dbReference type="ChEBI" id="CHEBI:18110"/>
        <dbReference type="ChEBI" id="CHEBI:29985"/>
        <dbReference type="ChEBI" id="CHEBI:57524"/>
        <dbReference type="EC" id="2.6.1.52"/>
    </reaction>
</comment>
<feature type="binding site" evidence="12">
    <location>
        <position position="152"/>
    </location>
    <ligand>
        <name>pyridoxal 5'-phosphate</name>
        <dbReference type="ChEBI" id="CHEBI:597326"/>
    </ligand>
</feature>
<dbReference type="AlphaFoldDB" id="A0A1H6JCF3"/>
<name>A0A1H6JCF3_9FLAO</name>